<accession>A0A840XJC6</accession>
<dbReference type="RefSeq" id="WP_183321817.1">
    <property type="nucleotide sequence ID" value="NZ_BAAANZ010000001.1"/>
</dbReference>
<name>A0A840XJC6_9MICO</name>
<organism evidence="1 2">
    <name type="scientific">Microcella frigidaquae</name>
    <dbReference type="NCBI Taxonomy" id="424758"/>
    <lineage>
        <taxon>Bacteria</taxon>
        <taxon>Bacillati</taxon>
        <taxon>Actinomycetota</taxon>
        <taxon>Actinomycetes</taxon>
        <taxon>Micrococcales</taxon>
        <taxon>Microbacteriaceae</taxon>
        <taxon>Microcella</taxon>
    </lineage>
</organism>
<protein>
    <recommendedName>
        <fullName evidence="3">Protein ImuA</fullName>
    </recommendedName>
</protein>
<keyword evidence="2" id="KW-1185">Reference proteome</keyword>
<dbReference type="AlphaFoldDB" id="A0A840XJC6"/>
<gene>
    <name evidence="1" type="ORF">BJ959_000274</name>
</gene>
<comment type="caution">
    <text evidence="1">The sequence shown here is derived from an EMBL/GenBank/DDBJ whole genome shotgun (WGS) entry which is preliminary data.</text>
</comment>
<evidence type="ECO:0000313" key="1">
    <source>
        <dbReference type="EMBL" id="MBB5616778.1"/>
    </source>
</evidence>
<proteinExistence type="predicted"/>
<reference evidence="1 2" key="1">
    <citation type="submission" date="2020-08" db="EMBL/GenBank/DDBJ databases">
        <title>Sequencing the genomes of 1000 actinobacteria strains.</title>
        <authorList>
            <person name="Klenk H.-P."/>
        </authorList>
    </citation>
    <scope>NUCLEOTIDE SEQUENCE [LARGE SCALE GENOMIC DNA]</scope>
    <source>
        <strain evidence="1 2">DSM 23889</strain>
    </source>
</reference>
<dbReference type="Proteomes" id="UP000552883">
    <property type="component" value="Unassembled WGS sequence"/>
</dbReference>
<dbReference type="EMBL" id="JACHBS010000001">
    <property type="protein sequence ID" value="MBB5616778.1"/>
    <property type="molecule type" value="Genomic_DNA"/>
</dbReference>
<evidence type="ECO:0008006" key="3">
    <source>
        <dbReference type="Google" id="ProtNLM"/>
    </source>
</evidence>
<sequence length="282" mass="29096">MFDHGEVPALALSPVVDPAVDLAVGAGGGADVGAGAGAARGAARVRAVETVHELQARIDALQRTRLDTRLMPTHEAIADLLPGGGLREGAVYALSPSSALVMALLVGPSQAGSWCAVIGMPEFGVEAAEGMGIDLDRLVLVPHPGDAWLTVAAAIADAIGVVVVRPGRAASDAAVAKLAGRLRERGATLLVLGPWPQAEAMISVTESRWSGLGDGHGLLSEREVTLTVTTKQAGRPRSGRLLLPDAELGIRRLDRGAAADRAAERARERWQGVEPDAARRVG</sequence>
<evidence type="ECO:0000313" key="2">
    <source>
        <dbReference type="Proteomes" id="UP000552883"/>
    </source>
</evidence>